<sequence length="617" mass="65024">MRLLLSAALPAFAAAALSSPSVTIDAGVLQGGKCKDGQDAVFYKAIPYGEPPVGDLRFEPPKAYTKKFSEGGLNATTSAPTCLQYSDDFTPKLTTSEDCLYLDVWVPSHATKDSKLPVKVWIYGGSETEGSVSDPLYDGCNTAEEGSILVTVNYRLGPLGFMALNSAGIYGNQGIQDLILGLEWVQNNIAAFGGDPKKVLLFGQSAGAEDAYIIASIPQAPSLISSVISESGGGRSLVSNSTTQSVGASYAKALQCSSTDKACLQSKTAAELSKAYTADTFLYEGVGYYGPLGVTGPITHSFYPYADGNVIPEDPYTSGVKVPAVFGYNENEGIVYAIDWVESSGKTPSPSAYKDFLRKNFGNAASLVGKYYDLSLFEAAISGSSALKDISALGINKTEVAVIVAIANVITDSTYKCPAYHGAAQASLNNIPAWTYEFTHNSTCIWLDTIPQEYVSLFGATHTAEIPFVFGNLDNGYLPNGTCNSTASEYELSKQMRSLWTAMAENADPSTKDINWPRFKTTAKNLTTPGLIFGKSAEAGLVDYTGCTLWSEVNAILSAPNATNTTTTLPSGTPTPSSGILPATSTPALTDGAVNVLPTTGGFLAFTALLMGLAVFL</sequence>
<dbReference type="GeneID" id="55992053"/>
<name>A0A7H8QU09_TALRU</name>
<dbReference type="PROSITE" id="PS00122">
    <property type="entry name" value="CARBOXYLESTERASE_B_1"/>
    <property type="match status" value="1"/>
</dbReference>
<dbReference type="RefSeq" id="XP_035343617.1">
    <property type="nucleotide sequence ID" value="XM_035487724.1"/>
</dbReference>
<dbReference type="EC" id="3.1.1.-" evidence="3"/>
<keyword evidence="2 3" id="KW-0378">Hydrolase</keyword>
<evidence type="ECO:0000256" key="4">
    <source>
        <dbReference type="SAM" id="Phobius"/>
    </source>
</evidence>
<evidence type="ECO:0000259" key="6">
    <source>
        <dbReference type="Pfam" id="PF00135"/>
    </source>
</evidence>
<dbReference type="PROSITE" id="PS00941">
    <property type="entry name" value="CARBOXYLESTERASE_B_2"/>
    <property type="match status" value="1"/>
</dbReference>
<keyword evidence="4" id="KW-1133">Transmembrane helix</keyword>
<dbReference type="KEGG" id="trg:TRUGW13939_04552"/>
<reference evidence="8" key="1">
    <citation type="submission" date="2020-06" db="EMBL/GenBank/DDBJ databases">
        <title>A chromosome-scale genome assembly of Talaromyces rugulosus W13939.</title>
        <authorList>
            <person name="Wang B."/>
            <person name="Guo L."/>
            <person name="Ye K."/>
            <person name="Wang L."/>
        </authorList>
    </citation>
    <scope>NUCLEOTIDE SEQUENCE [LARGE SCALE GENOMIC DNA]</scope>
    <source>
        <strain evidence="8">W13939</strain>
    </source>
</reference>
<protein>
    <recommendedName>
        <fullName evidence="3">Carboxylic ester hydrolase</fullName>
        <ecNumber evidence="3">3.1.1.-</ecNumber>
    </recommendedName>
</protein>
<feature type="signal peptide" evidence="5">
    <location>
        <begin position="1"/>
        <end position="15"/>
    </location>
</feature>
<keyword evidence="4" id="KW-0812">Transmembrane</keyword>
<dbReference type="PANTHER" id="PTHR43918">
    <property type="entry name" value="ACETYLCHOLINESTERASE"/>
    <property type="match status" value="1"/>
</dbReference>
<dbReference type="AlphaFoldDB" id="A0A7H8QU09"/>
<dbReference type="EMBL" id="CP055899">
    <property type="protein sequence ID" value="QKX57439.1"/>
    <property type="molecule type" value="Genomic_DNA"/>
</dbReference>
<evidence type="ECO:0000256" key="3">
    <source>
        <dbReference type="RuleBase" id="RU361235"/>
    </source>
</evidence>
<feature type="chain" id="PRO_5028978817" description="Carboxylic ester hydrolase" evidence="5">
    <location>
        <begin position="16"/>
        <end position="617"/>
    </location>
</feature>
<evidence type="ECO:0000256" key="5">
    <source>
        <dbReference type="SAM" id="SignalP"/>
    </source>
</evidence>
<keyword evidence="5" id="KW-0732">Signal</keyword>
<feature type="domain" description="Carboxylesterase type B" evidence="6">
    <location>
        <begin position="19"/>
        <end position="525"/>
    </location>
</feature>
<dbReference type="InterPro" id="IPR029058">
    <property type="entry name" value="AB_hydrolase_fold"/>
</dbReference>
<evidence type="ECO:0000256" key="1">
    <source>
        <dbReference type="ARBA" id="ARBA00005964"/>
    </source>
</evidence>
<dbReference type="GO" id="GO:0052689">
    <property type="term" value="F:carboxylic ester hydrolase activity"/>
    <property type="evidence" value="ECO:0007669"/>
    <property type="project" value="TreeGrafter"/>
</dbReference>
<evidence type="ECO:0000256" key="2">
    <source>
        <dbReference type="ARBA" id="ARBA00022801"/>
    </source>
</evidence>
<dbReference type="InterPro" id="IPR019819">
    <property type="entry name" value="Carboxylesterase_B_CS"/>
</dbReference>
<keyword evidence="4" id="KW-0472">Membrane</keyword>
<dbReference type="InterPro" id="IPR019826">
    <property type="entry name" value="Carboxylesterase_B_AS"/>
</dbReference>
<dbReference type="OrthoDB" id="408631at2759"/>
<organism evidence="7 8">
    <name type="scientific">Talaromyces rugulosus</name>
    <name type="common">Penicillium rugulosum</name>
    <dbReference type="NCBI Taxonomy" id="121627"/>
    <lineage>
        <taxon>Eukaryota</taxon>
        <taxon>Fungi</taxon>
        <taxon>Dikarya</taxon>
        <taxon>Ascomycota</taxon>
        <taxon>Pezizomycotina</taxon>
        <taxon>Eurotiomycetes</taxon>
        <taxon>Eurotiomycetidae</taxon>
        <taxon>Eurotiales</taxon>
        <taxon>Trichocomaceae</taxon>
        <taxon>Talaromyces</taxon>
        <taxon>Talaromyces sect. Islandici</taxon>
    </lineage>
</organism>
<dbReference type="PANTHER" id="PTHR43918:SF4">
    <property type="entry name" value="CARBOXYLIC ESTER HYDROLASE"/>
    <property type="match status" value="1"/>
</dbReference>
<gene>
    <name evidence="7" type="ORF">TRUGW13939_04552</name>
</gene>
<dbReference type="SUPFAM" id="SSF53474">
    <property type="entry name" value="alpha/beta-Hydrolases"/>
    <property type="match status" value="1"/>
</dbReference>
<keyword evidence="8" id="KW-1185">Reference proteome</keyword>
<feature type="transmembrane region" description="Helical" evidence="4">
    <location>
        <begin position="596"/>
        <end position="616"/>
    </location>
</feature>
<dbReference type="InterPro" id="IPR002018">
    <property type="entry name" value="CarbesteraseB"/>
</dbReference>
<dbReference type="InterPro" id="IPR050654">
    <property type="entry name" value="AChE-related_enzymes"/>
</dbReference>
<comment type="similarity">
    <text evidence="1 3">Belongs to the type-B carboxylesterase/lipase family.</text>
</comment>
<evidence type="ECO:0000313" key="7">
    <source>
        <dbReference type="EMBL" id="QKX57439.1"/>
    </source>
</evidence>
<dbReference type="Pfam" id="PF00135">
    <property type="entry name" value="COesterase"/>
    <property type="match status" value="1"/>
</dbReference>
<proteinExistence type="inferred from homology"/>
<dbReference type="Gene3D" id="3.40.50.1820">
    <property type="entry name" value="alpha/beta hydrolase"/>
    <property type="match status" value="1"/>
</dbReference>
<evidence type="ECO:0000313" key="8">
    <source>
        <dbReference type="Proteomes" id="UP000509510"/>
    </source>
</evidence>
<dbReference type="Proteomes" id="UP000509510">
    <property type="component" value="Chromosome II"/>
</dbReference>
<accession>A0A7H8QU09</accession>